<dbReference type="VEuPathDB" id="VectorBase:HLOH_057525"/>
<evidence type="ECO:0000256" key="1">
    <source>
        <dbReference type="SAM" id="MobiDB-lite"/>
    </source>
</evidence>
<dbReference type="Proteomes" id="UP000821853">
    <property type="component" value="Chromosome 1"/>
</dbReference>
<comment type="caution">
    <text evidence="2">The sequence shown here is derived from an EMBL/GenBank/DDBJ whole genome shotgun (WGS) entry which is preliminary data.</text>
</comment>
<name>A0A9J6FK54_HAELO</name>
<sequence length="138" mass="15013">MGVLRWAGEAPMAERPARIRSIDCAGRRCQWQSVSIRRPVEQPPAQNQCSLRAAQSRRRAIDGRRSPPTAPRFPPARLRASEASQTCLLPPPASSLSPRRSLCTAAIREPEVLHGGANTERGSSREPHPAVPLPGQAD</sequence>
<dbReference type="AlphaFoldDB" id="A0A9J6FK54"/>
<keyword evidence="3" id="KW-1185">Reference proteome</keyword>
<accession>A0A9J6FK54</accession>
<dbReference type="EMBL" id="JABSTR010000001">
    <property type="protein sequence ID" value="KAH9362832.1"/>
    <property type="molecule type" value="Genomic_DNA"/>
</dbReference>
<organism evidence="2 3">
    <name type="scientific">Haemaphysalis longicornis</name>
    <name type="common">Bush tick</name>
    <dbReference type="NCBI Taxonomy" id="44386"/>
    <lineage>
        <taxon>Eukaryota</taxon>
        <taxon>Metazoa</taxon>
        <taxon>Ecdysozoa</taxon>
        <taxon>Arthropoda</taxon>
        <taxon>Chelicerata</taxon>
        <taxon>Arachnida</taxon>
        <taxon>Acari</taxon>
        <taxon>Parasitiformes</taxon>
        <taxon>Ixodida</taxon>
        <taxon>Ixodoidea</taxon>
        <taxon>Ixodidae</taxon>
        <taxon>Haemaphysalinae</taxon>
        <taxon>Haemaphysalis</taxon>
    </lineage>
</organism>
<reference evidence="2 3" key="1">
    <citation type="journal article" date="2020" name="Cell">
        <title>Large-Scale Comparative Analyses of Tick Genomes Elucidate Their Genetic Diversity and Vector Capacities.</title>
        <authorList>
            <consortium name="Tick Genome and Microbiome Consortium (TIGMIC)"/>
            <person name="Jia N."/>
            <person name="Wang J."/>
            <person name="Shi W."/>
            <person name="Du L."/>
            <person name="Sun Y."/>
            <person name="Zhan W."/>
            <person name="Jiang J.F."/>
            <person name="Wang Q."/>
            <person name="Zhang B."/>
            <person name="Ji P."/>
            <person name="Bell-Sakyi L."/>
            <person name="Cui X.M."/>
            <person name="Yuan T.T."/>
            <person name="Jiang B.G."/>
            <person name="Yang W.F."/>
            <person name="Lam T.T."/>
            <person name="Chang Q.C."/>
            <person name="Ding S.J."/>
            <person name="Wang X.J."/>
            <person name="Zhu J.G."/>
            <person name="Ruan X.D."/>
            <person name="Zhao L."/>
            <person name="Wei J.T."/>
            <person name="Ye R.Z."/>
            <person name="Que T.C."/>
            <person name="Du C.H."/>
            <person name="Zhou Y.H."/>
            <person name="Cheng J.X."/>
            <person name="Dai P.F."/>
            <person name="Guo W.B."/>
            <person name="Han X.H."/>
            <person name="Huang E.J."/>
            <person name="Li L.F."/>
            <person name="Wei W."/>
            <person name="Gao Y.C."/>
            <person name="Liu J.Z."/>
            <person name="Shao H.Z."/>
            <person name="Wang X."/>
            <person name="Wang C.C."/>
            <person name="Yang T.C."/>
            <person name="Huo Q.B."/>
            <person name="Li W."/>
            <person name="Chen H.Y."/>
            <person name="Chen S.E."/>
            <person name="Zhou L.G."/>
            <person name="Ni X.B."/>
            <person name="Tian J.H."/>
            <person name="Sheng Y."/>
            <person name="Liu T."/>
            <person name="Pan Y.S."/>
            <person name="Xia L.Y."/>
            <person name="Li J."/>
            <person name="Zhao F."/>
            <person name="Cao W.C."/>
        </authorList>
    </citation>
    <scope>NUCLEOTIDE SEQUENCE [LARGE SCALE GENOMIC DNA]</scope>
    <source>
        <strain evidence="2">HaeL-2018</strain>
    </source>
</reference>
<dbReference type="OrthoDB" id="10552281at2759"/>
<gene>
    <name evidence="2" type="ORF">HPB48_015205</name>
</gene>
<evidence type="ECO:0000313" key="2">
    <source>
        <dbReference type="EMBL" id="KAH9362832.1"/>
    </source>
</evidence>
<proteinExistence type="predicted"/>
<feature type="region of interest" description="Disordered" evidence="1">
    <location>
        <begin position="39"/>
        <end position="138"/>
    </location>
</feature>
<evidence type="ECO:0000313" key="3">
    <source>
        <dbReference type="Proteomes" id="UP000821853"/>
    </source>
</evidence>
<protein>
    <submittedName>
        <fullName evidence="2">Uncharacterized protein</fullName>
    </submittedName>
</protein>